<organism evidence="2 3">
    <name type="scientific">Anaerostipes butyraticus</name>
    <dbReference type="NCBI Taxonomy" id="645466"/>
    <lineage>
        <taxon>Bacteria</taxon>
        <taxon>Bacillati</taxon>
        <taxon>Bacillota</taxon>
        <taxon>Clostridia</taxon>
        <taxon>Lachnospirales</taxon>
        <taxon>Lachnospiraceae</taxon>
        <taxon>Anaerostipes</taxon>
    </lineage>
</organism>
<feature type="transmembrane region" description="Helical" evidence="1">
    <location>
        <begin position="72"/>
        <end position="94"/>
    </location>
</feature>
<feature type="transmembrane region" description="Helical" evidence="1">
    <location>
        <begin position="391"/>
        <end position="411"/>
    </location>
</feature>
<keyword evidence="1" id="KW-1133">Transmembrane helix</keyword>
<evidence type="ECO:0000313" key="2">
    <source>
        <dbReference type="EMBL" id="GFO84569.1"/>
    </source>
</evidence>
<gene>
    <name evidence="2" type="ORF">ANBU17_09160</name>
</gene>
<comment type="caution">
    <text evidence="2">The sequence shown here is derived from an EMBL/GenBank/DDBJ whole genome shotgun (WGS) entry which is preliminary data.</text>
</comment>
<dbReference type="EMBL" id="BLYI01000024">
    <property type="protein sequence ID" value="GFO84569.1"/>
    <property type="molecule type" value="Genomic_DNA"/>
</dbReference>
<reference evidence="2" key="1">
    <citation type="submission" date="2020-06" db="EMBL/GenBank/DDBJ databases">
        <title>Characterization of fructooligosaccharide metabolism and fructooligosaccharide-degrading enzymes in human commensal butyrate producers.</title>
        <authorList>
            <person name="Tanno H."/>
            <person name="Fujii T."/>
            <person name="Hirano K."/>
            <person name="Maeno S."/>
            <person name="Tonozuka T."/>
            <person name="Sakamoto M."/>
            <person name="Ohkuma M."/>
            <person name="Tochio T."/>
            <person name="Endo A."/>
        </authorList>
    </citation>
    <scope>NUCLEOTIDE SEQUENCE</scope>
    <source>
        <strain evidence="2">JCM 17466</strain>
    </source>
</reference>
<feature type="transmembrane region" description="Helical" evidence="1">
    <location>
        <begin position="442"/>
        <end position="463"/>
    </location>
</feature>
<feature type="transmembrane region" description="Helical" evidence="1">
    <location>
        <begin position="298"/>
        <end position="316"/>
    </location>
</feature>
<feature type="transmembrane region" description="Helical" evidence="1">
    <location>
        <begin position="106"/>
        <end position="123"/>
    </location>
</feature>
<feature type="transmembrane region" description="Helical" evidence="1">
    <location>
        <begin position="25"/>
        <end position="42"/>
    </location>
</feature>
<sequence length="502" mass="55243">MGNSSNIVKRIIYYMNPKRIDSKMVKLWIFYLLMSVIFFVLPKNMIEGHILILAPIVVLFVYALTTKDVMSSLILGTFSAYILWHKLGCVGGFFDDLMTVLSDEENIEMYMSFFLCGGIIIAMKRSGSTKAFADFVVSRFGKNEKILLTASGIYAGATSIDDYVSALTAGASFTPLIEAVKKPKLALAYVVRTLSINVSEMLPFGAWGYFVIYQIADAANVSGRAEATHIFMQTIPYMFYCMVACIIALLFALGIFPKIGPMKKAYQMIEEEGIQMGEAQTQDEEEDFDGNNPRTKNVSALNLILPIIVIVAALIATGLNCYLAFGIAAVFTGVLYVLQGLMTVKDYVQCTVDGFIDMMDMVMILMLGYAMQEVLYAMGMETFVESVCRAIPIPSLLPFLIFVFFCCEEYLYSLNYTLFQIAIPVLLVVLSNIPGVNVPLCLGALISASLFGANACVVSDLGVVSARSCGVKIYEQYITCQPYFILSAVIAGVMYLAAGFLL</sequence>
<dbReference type="RefSeq" id="WP_201310295.1">
    <property type="nucleotide sequence ID" value="NZ_BLYI01000024.1"/>
</dbReference>
<keyword evidence="1" id="KW-0472">Membrane</keyword>
<protein>
    <submittedName>
        <fullName evidence="2">Sodium:proton antiporter</fullName>
    </submittedName>
</protein>
<dbReference type="Proteomes" id="UP000613208">
    <property type="component" value="Unassembled WGS sequence"/>
</dbReference>
<keyword evidence="1" id="KW-0812">Transmembrane</keyword>
<feature type="transmembrane region" description="Helical" evidence="1">
    <location>
        <begin position="189"/>
        <end position="215"/>
    </location>
</feature>
<keyword evidence="3" id="KW-1185">Reference proteome</keyword>
<feature type="transmembrane region" description="Helical" evidence="1">
    <location>
        <begin position="48"/>
        <end position="65"/>
    </location>
</feature>
<evidence type="ECO:0000313" key="3">
    <source>
        <dbReference type="Proteomes" id="UP000613208"/>
    </source>
</evidence>
<proteinExistence type="predicted"/>
<feature type="transmembrane region" description="Helical" evidence="1">
    <location>
        <begin position="235"/>
        <end position="256"/>
    </location>
</feature>
<name>A0A916Q9Z1_9FIRM</name>
<dbReference type="PANTHER" id="PTHR43478:SF1">
    <property type="entry name" value="NA+_H+ ANTIPORTER NHAC-LIKE C-TERMINAL DOMAIN-CONTAINING PROTEIN"/>
    <property type="match status" value="1"/>
</dbReference>
<feature type="transmembrane region" description="Helical" evidence="1">
    <location>
        <begin position="483"/>
        <end position="501"/>
    </location>
</feature>
<dbReference type="AlphaFoldDB" id="A0A916Q9Z1"/>
<accession>A0A916Q9Z1</accession>
<feature type="transmembrane region" description="Helical" evidence="1">
    <location>
        <begin position="418"/>
        <end position="436"/>
    </location>
</feature>
<dbReference type="PANTHER" id="PTHR43478">
    <property type="entry name" value="NA+/H+ ANTIPORTER-RELATED"/>
    <property type="match status" value="1"/>
</dbReference>
<evidence type="ECO:0000256" key="1">
    <source>
        <dbReference type="SAM" id="Phobius"/>
    </source>
</evidence>
<feature type="transmembrane region" description="Helical" evidence="1">
    <location>
        <begin position="322"/>
        <end position="342"/>
    </location>
</feature>